<proteinExistence type="predicted"/>
<sequence length="225" mass="23658">MGVAALVVALVRNAPPGVALPRSSAAGGSATIWRSPAFWRIAWLNFVLGGGFLAWQTLWGGAYLYRVRGMESLEVGNYLFVFSLAATLGFLACGLLADRLGLPRVYLSASAVLALAVGALAFWGAMPEDFLYGIYALIGFCGGFNILSLAQARLIFPPELTGRATTAVNFMGFIGVFLLQLGMGVVVQVSGYPLALAIWFALLVSAVVLYAPMLKAESGKQAVGG</sequence>
<dbReference type="Proteomes" id="UP000265341">
    <property type="component" value="Unassembled WGS sequence"/>
</dbReference>
<dbReference type="EMBL" id="QWLA01000047">
    <property type="protein sequence ID" value="RIH85125.1"/>
    <property type="molecule type" value="Genomic_DNA"/>
</dbReference>
<keyword evidence="4 5" id="KW-0472">Membrane</keyword>
<keyword evidence="3 5" id="KW-1133">Transmembrane helix</keyword>
<evidence type="ECO:0000256" key="5">
    <source>
        <dbReference type="SAM" id="Phobius"/>
    </source>
</evidence>
<accession>A0A399EMF4</accession>
<reference evidence="6 7" key="1">
    <citation type="submission" date="2018-08" db="EMBL/GenBank/DDBJ databases">
        <title>Meiothermus roseus NBRC 110900 genome sequencing project.</title>
        <authorList>
            <person name="Da Costa M.S."/>
            <person name="Albuquerque L."/>
            <person name="Raposo P."/>
            <person name="Froufe H.J.C."/>
            <person name="Barroso C.S."/>
            <person name="Egas C."/>
        </authorList>
    </citation>
    <scope>NUCLEOTIDE SEQUENCE [LARGE SCALE GENOMIC DNA]</scope>
    <source>
        <strain evidence="6 7">NBRC 110900</strain>
    </source>
</reference>
<comment type="caution">
    <text evidence="6">The sequence shown here is derived from an EMBL/GenBank/DDBJ whole genome shotgun (WGS) entry which is preliminary data.</text>
</comment>
<gene>
    <name evidence="6" type="ORF">Mrose_02382</name>
</gene>
<name>A0A399EMF4_9DEIN</name>
<feature type="transmembrane region" description="Helical" evidence="5">
    <location>
        <begin position="170"/>
        <end position="187"/>
    </location>
</feature>
<dbReference type="GO" id="GO:0016020">
    <property type="term" value="C:membrane"/>
    <property type="evidence" value="ECO:0007669"/>
    <property type="project" value="UniProtKB-ARBA"/>
</dbReference>
<organism evidence="6 7">
    <name type="scientific">Calidithermus roseus</name>
    <dbReference type="NCBI Taxonomy" id="1644118"/>
    <lineage>
        <taxon>Bacteria</taxon>
        <taxon>Thermotogati</taxon>
        <taxon>Deinococcota</taxon>
        <taxon>Deinococci</taxon>
        <taxon>Thermales</taxon>
        <taxon>Thermaceae</taxon>
        <taxon>Calidithermus</taxon>
    </lineage>
</organism>
<feature type="transmembrane region" description="Helical" evidence="5">
    <location>
        <begin position="194"/>
        <end position="213"/>
    </location>
</feature>
<dbReference type="PANTHER" id="PTHR43826:SF3">
    <property type="entry name" value="GLUCOSE-6-PHOSPHATE EXCHANGER SLC37A4"/>
    <property type="match status" value="1"/>
</dbReference>
<feature type="transmembrane region" description="Helical" evidence="5">
    <location>
        <begin position="130"/>
        <end position="150"/>
    </location>
</feature>
<dbReference type="GO" id="GO:0061513">
    <property type="term" value="F:glucose 6-phosphate:phosphate antiporter activity"/>
    <property type="evidence" value="ECO:0007669"/>
    <property type="project" value="TreeGrafter"/>
</dbReference>
<dbReference type="GO" id="GO:0035435">
    <property type="term" value="P:phosphate ion transmembrane transport"/>
    <property type="evidence" value="ECO:0007669"/>
    <property type="project" value="TreeGrafter"/>
</dbReference>
<evidence type="ECO:0000256" key="4">
    <source>
        <dbReference type="ARBA" id="ARBA00023136"/>
    </source>
</evidence>
<evidence type="ECO:0000256" key="1">
    <source>
        <dbReference type="ARBA" id="ARBA00004127"/>
    </source>
</evidence>
<dbReference type="Pfam" id="PF07690">
    <property type="entry name" value="MFS_1"/>
    <property type="match status" value="1"/>
</dbReference>
<dbReference type="PANTHER" id="PTHR43826">
    <property type="entry name" value="GLUCOSE-6-PHOSPHATE EXCHANGER SLC37A4"/>
    <property type="match status" value="1"/>
</dbReference>
<dbReference type="AlphaFoldDB" id="A0A399EMF4"/>
<keyword evidence="2 5" id="KW-0812">Transmembrane</keyword>
<dbReference type="InterPro" id="IPR051337">
    <property type="entry name" value="OPA_Antiporter"/>
</dbReference>
<feature type="transmembrane region" description="Helical" evidence="5">
    <location>
        <begin position="43"/>
        <end position="65"/>
    </location>
</feature>
<dbReference type="Gene3D" id="1.20.1250.20">
    <property type="entry name" value="MFS general substrate transporter like domains"/>
    <property type="match status" value="1"/>
</dbReference>
<feature type="transmembrane region" description="Helical" evidence="5">
    <location>
        <begin position="103"/>
        <end position="123"/>
    </location>
</feature>
<evidence type="ECO:0000256" key="3">
    <source>
        <dbReference type="ARBA" id="ARBA00022989"/>
    </source>
</evidence>
<dbReference type="SUPFAM" id="SSF103473">
    <property type="entry name" value="MFS general substrate transporter"/>
    <property type="match status" value="1"/>
</dbReference>
<dbReference type="InterPro" id="IPR011701">
    <property type="entry name" value="MFS"/>
</dbReference>
<protein>
    <submittedName>
        <fullName evidence="6">Phosphoglycerate transporter family protein</fullName>
    </submittedName>
</protein>
<dbReference type="GO" id="GO:0012505">
    <property type="term" value="C:endomembrane system"/>
    <property type="evidence" value="ECO:0007669"/>
    <property type="project" value="UniProtKB-SubCell"/>
</dbReference>
<keyword evidence="7" id="KW-1185">Reference proteome</keyword>
<evidence type="ECO:0000313" key="7">
    <source>
        <dbReference type="Proteomes" id="UP000265341"/>
    </source>
</evidence>
<feature type="transmembrane region" description="Helical" evidence="5">
    <location>
        <begin position="77"/>
        <end position="97"/>
    </location>
</feature>
<dbReference type="InterPro" id="IPR036259">
    <property type="entry name" value="MFS_trans_sf"/>
</dbReference>
<comment type="subcellular location">
    <subcellularLocation>
        <location evidence="1">Endomembrane system</location>
        <topology evidence="1">Multi-pass membrane protein</topology>
    </subcellularLocation>
</comment>
<evidence type="ECO:0000256" key="2">
    <source>
        <dbReference type="ARBA" id="ARBA00022692"/>
    </source>
</evidence>
<evidence type="ECO:0000313" key="6">
    <source>
        <dbReference type="EMBL" id="RIH85125.1"/>
    </source>
</evidence>